<dbReference type="InterPro" id="IPR039417">
    <property type="entry name" value="Peptidase_C1A_papain-like"/>
</dbReference>
<feature type="domain" description="Cathepsin propeptide inhibitor" evidence="8">
    <location>
        <begin position="209"/>
        <end position="265"/>
    </location>
</feature>
<dbReference type="Pfam" id="PF00112">
    <property type="entry name" value="Peptidase_C1"/>
    <property type="match status" value="1"/>
</dbReference>
<dbReference type="PROSITE" id="PS00639">
    <property type="entry name" value="THIOL_PROTEASE_HIS"/>
    <property type="match status" value="1"/>
</dbReference>
<dbReference type="InterPro" id="IPR013201">
    <property type="entry name" value="Prot_inhib_I29"/>
</dbReference>
<dbReference type="SUPFAM" id="SSF54001">
    <property type="entry name" value="Cysteine proteinases"/>
    <property type="match status" value="1"/>
</dbReference>
<dbReference type="PANTHER" id="PTHR12411">
    <property type="entry name" value="CYSTEINE PROTEASE FAMILY C1-RELATED"/>
    <property type="match status" value="1"/>
</dbReference>
<dbReference type="InterPro" id="IPR025660">
    <property type="entry name" value="Pept_his_AS"/>
</dbReference>
<keyword evidence="6" id="KW-1015">Disulfide bond</keyword>
<feature type="domain" description="Peptidase C1A papain C-terminal" evidence="7">
    <location>
        <begin position="293"/>
        <end position="510"/>
    </location>
</feature>
<evidence type="ECO:0000256" key="2">
    <source>
        <dbReference type="ARBA" id="ARBA00022670"/>
    </source>
</evidence>
<evidence type="ECO:0000313" key="10">
    <source>
        <dbReference type="Proteomes" id="UP001186944"/>
    </source>
</evidence>
<dbReference type="SMART" id="SM00848">
    <property type="entry name" value="Inhibitor_I29"/>
    <property type="match status" value="1"/>
</dbReference>
<evidence type="ECO:0000256" key="5">
    <source>
        <dbReference type="ARBA" id="ARBA00023145"/>
    </source>
</evidence>
<proteinExistence type="inferred from homology"/>
<reference evidence="9" key="1">
    <citation type="submission" date="2019-08" db="EMBL/GenBank/DDBJ databases">
        <title>The improved chromosome-level genome for the pearl oyster Pinctada fucata martensii using PacBio sequencing and Hi-C.</title>
        <authorList>
            <person name="Zheng Z."/>
        </authorList>
    </citation>
    <scope>NUCLEOTIDE SEQUENCE</scope>
    <source>
        <strain evidence="9">ZZ-2019</strain>
        <tissue evidence="9">Adductor muscle</tissue>
    </source>
</reference>
<dbReference type="GO" id="GO:0006508">
    <property type="term" value="P:proteolysis"/>
    <property type="evidence" value="ECO:0007669"/>
    <property type="project" value="UniProtKB-KW"/>
</dbReference>
<dbReference type="EMBL" id="VSWD01000010">
    <property type="protein sequence ID" value="KAK3091873.1"/>
    <property type="molecule type" value="Genomic_DNA"/>
</dbReference>
<evidence type="ECO:0000256" key="3">
    <source>
        <dbReference type="ARBA" id="ARBA00022801"/>
    </source>
</evidence>
<dbReference type="SMART" id="SM00645">
    <property type="entry name" value="Pept_C1"/>
    <property type="match status" value="1"/>
</dbReference>
<dbReference type="AlphaFoldDB" id="A0AA89BY44"/>
<dbReference type="CDD" id="cd02248">
    <property type="entry name" value="Peptidase_C1A"/>
    <property type="match status" value="1"/>
</dbReference>
<evidence type="ECO:0000259" key="8">
    <source>
        <dbReference type="SMART" id="SM00848"/>
    </source>
</evidence>
<sequence length="518" mass="58749">MVEGTLSLPYAEIKEPFSAMYDSKNKMSRIDYYGSTVVTIQRGDMKPYGVSYKLAPMTTYNVTNKDMCFQVNGTKDGTVDIQSVLPDLTGFTIQGNDTLEGKVYNKWVMVQTIGKKKNTYSMWVDPANNSPKRYEMMGYDTLLGSHYDKYYLDYMNYNDKVPIKNTSFSIPTNMTCGDFPGPGAKVHHVLINPMREYMHRFDLHVEEMFQQFKDKHSKMYNTKLEHLQRKHNFRQNVRFIHSKNRAGLGFSLAVNHLTDKSSQELKMMNGYRYSHGSHGGLPFDTSKYRVQDLPTDIDWRLYGAVTPVKDQGVCGSCWSFGTTGTIEGAYFMKTGNLVRLSQQELMDCSWGEGNNACDGGEDFRAYMWMMKSGGITSEEQYGQYLAADSYCHTTDVTPVVAIKNYVNVTMYDQQALKFAVAHQGPISVAIDASHKSLSFYSNGVYYEPQCGNKPDDLDHAVLAVGYGVMNGQAYWLIKNSWSTYWGMDGYVLMSQKDNNCGVRHQSDLRHALVGKTST</sequence>
<protein>
    <recommendedName>
        <fullName evidence="11">Counting factor associated protein D</fullName>
    </recommendedName>
</protein>
<evidence type="ECO:0000256" key="6">
    <source>
        <dbReference type="ARBA" id="ARBA00023157"/>
    </source>
</evidence>
<evidence type="ECO:0000256" key="1">
    <source>
        <dbReference type="ARBA" id="ARBA00008455"/>
    </source>
</evidence>
<dbReference type="PROSITE" id="PS00139">
    <property type="entry name" value="THIOL_PROTEASE_CYS"/>
    <property type="match status" value="1"/>
</dbReference>
<organism evidence="9 10">
    <name type="scientific">Pinctada imbricata</name>
    <name type="common">Atlantic pearl-oyster</name>
    <name type="synonym">Pinctada martensii</name>
    <dbReference type="NCBI Taxonomy" id="66713"/>
    <lineage>
        <taxon>Eukaryota</taxon>
        <taxon>Metazoa</taxon>
        <taxon>Spiralia</taxon>
        <taxon>Lophotrochozoa</taxon>
        <taxon>Mollusca</taxon>
        <taxon>Bivalvia</taxon>
        <taxon>Autobranchia</taxon>
        <taxon>Pteriomorphia</taxon>
        <taxon>Pterioida</taxon>
        <taxon>Pterioidea</taxon>
        <taxon>Pteriidae</taxon>
        <taxon>Pinctada</taxon>
    </lineage>
</organism>
<evidence type="ECO:0000259" key="7">
    <source>
        <dbReference type="SMART" id="SM00645"/>
    </source>
</evidence>
<dbReference type="FunFam" id="3.90.70.10:FF:000087">
    <property type="entry name" value="Counting factor associated protein D"/>
    <property type="match status" value="1"/>
</dbReference>
<keyword evidence="4" id="KW-0788">Thiol protease</keyword>
<evidence type="ECO:0000313" key="9">
    <source>
        <dbReference type="EMBL" id="KAK3091873.1"/>
    </source>
</evidence>
<dbReference type="InterPro" id="IPR038765">
    <property type="entry name" value="Papain-like_cys_pep_sf"/>
</dbReference>
<name>A0AA89BY44_PINIB</name>
<dbReference type="Gene3D" id="3.90.70.10">
    <property type="entry name" value="Cysteine proteinases"/>
    <property type="match status" value="1"/>
</dbReference>
<dbReference type="InterPro" id="IPR000169">
    <property type="entry name" value="Pept_cys_AS"/>
</dbReference>
<dbReference type="InterPro" id="IPR013128">
    <property type="entry name" value="Peptidase_C1A"/>
</dbReference>
<dbReference type="Pfam" id="PF08246">
    <property type="entry name" value="Inhibitor_I29"/>
    <property type="match status" value="1"/>
</dbReference>
<dbReference type="InterPro" id="IPR025661">
    <property type="entry name" value="Pept_asp_AS"/>
</dbReference>
<comment type="caution">
    <text evidence="9">The sequence shown here is derived from an EMBL/GenBank/DDBJ whole genome shotgun (WGS) entry which is preliminary data.</text>
</comment>
<keyword evidence="2" id="KW-0645">Protease</keyword>
<evidence type="ECO:0008006" key="11">
    <source>
        <dbReference type="Google" id="ProtNLM"/>
    </source>
</evidence>
<dbReference type="InterPro" id="IPR000668">
    <property type="entry name" value="Peptidase_C1A_C"/>
</dbReference>
<evidence type="ECO:0000256" key="4">
    <source>
        <dbReference type="ARBA" id="ARBA00022807"/>
    </source>
</evidence>
<keyword evidence="10" id="KW-1185">Reference proteome</keyword>
<comment type="similarity">
    <text evidence="1">Belongs to the peptidase C1 family.</text>
</comment>
<dbReference type="Proteomes" id="UP001186944">
    <property type="component" value="Unassembled WGS sequence"/>
</dbReference>
<keyword evidence="5" id="KW-0865">Zymogen</keyword>
<dbReference type="GO" id="GO:0008234">
    <property type="term" value="F:cysteine-type peptidase activity"/>
    <property type="evidence" value="ECO:0007669"/>
    <property type="project" value="UniProtKB-KW"/>
</dbReference>
<accession>A0AA89BY44</accession>
<keyword evidence="3" id="KW-0378">Hydrolase</keyword>
<dbReference type="PRINTS" id="PR00705">
    <property type="entry name" value="PAPAIN"/>
</dbReference>
<dbReference type="PROSITE" id="PS00640">
    <property type="entry name" value="THIOL_PROTEASE_ASN"/>
    <property type="match status" value="1"/>
</dbReference>
<gene>
    <name evidence="9" type="ORF">FSP39_023296</name>
</gene>